<organism evidence="1 2">
    <name type="scientific">Roseburia intestinalis</name>
    <dbReference type="NCBI Taxonomy" id="166486"/>
    <lineage>
        <taxon>Bacteria</taxon>
        <taxon>Bacillati</taxon>
        <taxon>Bacillota</taxon>
        <taxon>Clostridia</taxon>
        <taxon>Lachnospirales</taxon>
        <taxon>Lachnospiraceae</taxon>
        <taxon>Roseburia</taxon>
    </lineage>
</organism>
<evidence type="ECO:0000313" key="1">
    <source>
        <dbReference type="EMBL" id="RHC13498.1"/>
    </source>
</evidence>
<accession>A0A3R6B490</accession>
<dbReference type="EMBL" id="QSHO01000020">
    <property type="protein sequence ID" value="RHC13498.1"/>
    <property type="molecule type" value="Genomic_DNA"/>
</dbReference>
<name>A0A3R6B490_9FIRM</name>
<proteinExistence type="predicted"/>
<protein>
    <submittedName>
        <fullName evidence="1">Uncharacterized protein</fullName>
    </submittedName>
</protein>
<sequence>MEMNYAQMCELLSQYENDFNQNRQRIKDIKDLLEISKNPESYKEFQLKSGKKINTLILKTELAKLSMKNDSLKGAISALKKELMEE</sequence>
<comment type="caution">
    <text evidence="1">The sequence shown here is derived from an EMBL/GenBank/DDBJ whole genome shotgun (WGS) entry which is preliminary data.</text>
</comment>
<reference evidence="1 2" key="1">
    <citation type="submission" date="2018-08" db="EMBL/GenBank/DDBJ databases">
        <title>A genome reference for cultivated species of the human gut microbiota.</title>
        <authorList>
            <person name="Zou Y."/>
            <person name="Xue W."/>
            <person name="Luo G."/>
        </authorList>
    </citation>
    <scope>NUCLEOTIDE SEQUENCE [LARGE SCALE GENOMIC DNA]</scope>
    <source>
        <strain evidence="1 2">AM37-1AC</strain>
    </source>
</reference>
<gene>
    <name evidence="1" type="ORF">DW856_17030</name>
</gene>
<dbReference type="RefSeq" id="WP_118599058.1">
    <property type="nucleotide sequence ID" value="NZ_QSHO01000020.1"/>
</dbReference>
<evidence type="ECO:0000313" key="2">
    <source>
        <dbReference type="Proteomes" id="UP000283513"/>
    </source>
</evidence>
<dbReference type="Proteomes" id="UP000283513">
    <property type="component" value="Unassembled WGS sequence"/>
</dbReference>
<dbReference type="AlphaFoldDB" id="A0A3R6B490"/>